<organism evidence="1 2">
    <name type="scientific">Naganishia adeliensis</name>
    <dbReference type="NCBI Taxonomy" id="92952"/>
    <lineage>
        <taxon>Eukaryota</taxon>
        <taxon>Fungi</taxon>
        <taxon>Dikarya</taxon>
        <taxon>Basidiomycota</taxon>
        <taxon>Agaricomycotina</taxon>
        <taxon>Tremellomycetes</taxon>
        <taxon>Filobasidiales</taxon>
        <taxon>Filobasidiaceae</taxon>
        <taxon>Naganishia</taxon>
    </lineage>
</organism>
<proteinExistence type="predicted"/>
<keyword evidence="2" id="KW-1185">Reference proteome</keyword>
<reference evidence="1" key="1">
    <citation type="submission" date="2023-04" db="EMBL/GenBank/DDBJ databases">
        <title>Draft Genome sequencing of Naganishia species isolated from polar environments using Oxford Nanopore Technology.</title>
        <authorList>
            <person name="Leo P."/>
            <person name="Venkateswaran K."/>
        </authorList>
    </citation>
    <scope>NUCLEOTIDE SEQUENCE</scope>
    <source>
        <strain evidence="1">MNA-CCFEE 5262</strain>
    </source>
</reference>
<protein>
    <submittedName>
        <fullName evidence="1">Uncharacterized protein</fullName>
    </submittedName>
</protein>
<dbReference type="Proteomes" id="UP001230649">
    <property type="component" value="Unassembled WGS sequence"/>
</dbReference>
<evidence type="ECO:0000313" key="2">
    <source>
        <dbReference type="Proteomes" id="UP001230649"/>
    </source>
</evidence>
<name>A0ACC2UY73_9TREE</name>
<dbReference type="EMBL" id="JASBWS010000201">
    <property type="protein sequence ID" value="KAJ9091436.1"/>
    <property type="molecule type" value="Genomic_DNA"/>
</dbReference>
<comment type="caution">
    <text evidence="1">The sequence shown here is derived from an EMBL/GenBank/DDBJ whole genome shotgun (WGS) entry which is preliminary data.</text>
</comment>
<sequence length="220" mass="23764">MAPTTRSSSAVHEESTTYASAVRDIEGSAQTTECTELNSVSELSIPDTDLASNSMGAETSSDTLSSQGPAAELSIDQAIVDIAICVIKGSGGGVKLQSEGKTYYGVEKRFLRHLVHSKRPTILLAGILAQVVEACDVAKAPQYRLKKALSDFKSALWNTARRRWDYRCRVYYGHARRMMARLVVMYQGYYGVHPDEVDTFKTIGGVGKGPATPPPSGITA</sequence>
<feature type="non-terminal residue" evidence="1">
    <location>
        <position position="220"/>
    </location>
</feature>
<gene>
    <name evidence="1" type="ORF">QFC20_007626</name>
</gene>
<accession>A0ACC2UY73</accession>
<evidence type="ECO:0000313" key="1">
    <source>
        <dbReference type="EMBL" id="KAJ9091436.1"/>
    </source>
</evidence>